<evidence type="ECO:0000256" key="9">
    <source>
        <dbReference type="RuleBase" id="RU003968"/>
    </source>
</evidence>
<evidence type="ECO:0000256" key="2">
    <source>
        <dbReference type="ARBA" id="ARBA00010790"/>
    </source>
</evidence>
<keyword evidence="6" id="KW-0560">Oxidoreductase</keyword>
<dbReference type="Pfam" id="PF00732">
    <property type="entry name" value="GMC_oxred_N"/>
    <property type="match status" value="1"/>
</dbReference>
<evidence type="ECO:0000259" key="10">
    <source>
        <dbReference type="PROSITE" id="PS00623"/>
    </source>
</evidence>
<dbReference type="PIRSF" id="PIRSF000137">
    <property type="entry name" value="Alcohol_oxidase"/>
    <property type="match status" value="1"/>
</dbReference>
<dbReference type="AlphaFoldDB" id="A0A0C3BLH1"/>
<evidence type="ECO:0000256" key="5">
    <source>
        <dbReference type="ARBA" id="ARBA00022827"/>
    </source>
</evidence>
<evidence type="ECO:0000256" key="7">
    <source>
        <dbReference type="ARBA" id="ARBA00023180"/>
    </source>
</evidence>
<evidence type="ECO:0000313" key="13">
    <source>
        <dbReference type="Proteomes" id="UP000054166"/>
    </source>
</evidence>
<dbReference type="InterPro" id="IPR000172">
    <property type="entry name" value="GMC_OxRdtase_N"/>
</dbReference>
<dbReference type="Gene3D" id="3.50.50.60">
    <property type="entry name" value="FAD/NAD(P)-binding domain"/>
    <property type="match status" value="1"/>
</dbReference>
<organism evidence="12 13">
    <name type="scientific">Piloderma croceum (strain F 1598)</name>
    <dbReference type="NCBI Taxonomy" id="765440"/>
    <lineage>
        <taxon>Eukaryota</taxon>
        <taxon>Fungi</taxon>
        <taxon>Dikarya</taxon>
        <taxon>Basidiomycota</taxon>
        <taxon>Agaricomycotina</taxon>
        <taxon>Agaricomycetes</taxon>
        <taxon>Agaricomycetidae</taxon>
        <taxon>Atheliales</taxon>
        <taxon>Atheliaceae</taxon>
        <taxon>Piloderma</taxon>
    </lineage>
</organism>
<dbReference type="GO" id="GO:0016614">
    <property type="term" value="F:oxidoreductase activity, acting on CH-OH group of donors"/>
    <property type="evidence" value="ECO:0007669"/>
    <property type="project" value="InterPro"/>
</dbReference>
<comment type="similarity">
    <text evidence="2 9">Belongs to the GMC oxidoreductase family.</text>
</comment>
<keyword evidence="7" id="KW-0325">Glycoprotein</keyword>
<dbReference type="EMBL" id="KN833018">
    <property type="protein sequence ID" value="KIM78152.1"/>
    <property type="molecule type" value="Genomic_DNA"/>
</dbReference>
<dbReference type="SUPFAM" id="SSF51905">
    <property type="entry name" value="FAD/NAD(P)-binding domain"/>
    <property type="match status" value="1"/>
</dbReference>
<dbReference type="PANTHER" id="PTHR11552:SF201">
    <property type="entry name" value="GLUCOSE-METHANOL-CHOLINE OXIDOREDUCTASE N-TERMINAL DOMAIN-CONTAINING PROTEIN"/>
    <property type="match status" value="1"/>
</dbReference>
<evidence type="ECO:0000256" key="3">
    <source>
        <dbReference type="ARBA" id="ARBA00022630"/>
    </source>
</evidence>
<accession>A0A0C3BLH1</accession>
<name>A0A0C3BLH1_PILCF</name>
<reference evidence="12 13" key="1">
    <citation type="submission" date="2014-04" db="EMBL/GenBank/DDBJ databases">
        <authorList>
            <consortium name="DOE Joint Genome Institute"/>
            <person name="Kuo A."/>
            <person name="Tarkka M."/>
            <person name="Buscot F."/>
            <person name="Kohler A."/>
            <person name="Nagy L.G."/>
            <person name="Floudas D."/>
            <person name="Copeland A."/>
            <person name="Barry K.W."/>
            <person name="Cichocki N."/>
            <person name="Veneault-Fourrey C."/>
            <person name="LaButti K."/>
            <person name="Lindquist E.A."/>
            <person name="Lipzen A."/>
            <person name="Lundell T."/>
            <person name="Morin E."/>
            <person name="Murat C."/>
            <person name="Sun H."/>
            <person name="Tunlid A."/>
            <person name="Henrissat B."/>
            <person name="Grigoriev I.V."/>
            <person name="Hibbett D.S."/>
            <person name="Martin F."/>
            <person name="Nordberg H.P."/>
            <person name="Cantor M.N."/>
            <person name="Hua S.X."/>
        </authorList>
    </citation>
    <scope>NUCLEOTIDE SEQUENCE [LARGE SCALE GENOMIC DNA]</scope>
    <source>
        <strain evidence="12 13">F 1598</strain>
    </source>
</reference>
<evidence type="ECO:0000256" key="4">
    <source>
        <dbReference type="ARBA" id="ARBA00022729"/>
    </source>
</evidence>
<comment type="cofactor">
    <cofactor evidence="1 8">
        <name>FAD</name>
        <dbReference type="ChEBI" id="CHEBI:57692"/>
    </cofactor>
</comment>
<reference evidence="13" key="2">
    <citation type="submission" date="2015-01" db="EMBL/GenBank/DDBJ databases">
        <title>Evolutionary Origins and Diversification of the Mycorrhizal Mutualists.</title>
        <authorList>
            <consortium name="DOE Joint Genome Institute"/>
            <consortium name="Mycorrhizal Genomics Consortium"/>
            <person name="Kohler A."/>
            <person name="Kuo A."/>
            <person name="Nagy L.G."/>
            <person name="Floudas D."/>
            <person name="Copeland A."/>
            <person name="Barry K.W."/>
            <person name="Cichocki N."/>
            <person name="Veneault-Fourrey C."/>
            <person name="LaButti K."/>
            <person name="Lindquist E.A."/>
            <person name="Lipzen A."/>
            <person name="Lundell T."/>
            <person name="Morin E."/>
            <person name="Murat C."/>
            <person name="Riley R."/>
            <person name="Ohm R."/>
            <person name="Sun H."/>
            <person name="Tunlid A."/>
            <person name="Henrissat B."/>
            <person name="Grigoriev I.V."/>
            <person name="Hibbett D.S."/>
            <person name="Martin F."/>
        </authorList>
    </citation>
    <scope>NUCLEOTIDE SEQUENCE [LARGE SCALE GENOMIC DNA]</scope>
    <source>
        <strain evidence="13">F 1598</strain>
    </source>
</reference>
<dbReference type="InParanoid" id="A0A0C3BLH1"/>
<dbReference type="Proteomes" id="UP000054166">
    <property type="component" value="Unassembled WGS sequence"/>
</dbReference>
<dbReference type="OrthoDB" id="269227at2759"/>
<dbReference type="PANTHER" id="PTHR11552">
    <property type="entry name" value="GLUCOSE-METHANOL-CHOLINE GMC OXIDOREDUCTASE"/>
    <property type="match status" value="1"/>
</dbReference>
<sequence>MSSYPLRKPSMEAAQAFVEVDFDFIIIGGGTAGLPIATRLSENPNVKVGLIEAGVLHSDDPVIYTPRSLGHANNPDYDWVFTTEPQANAHGRVISVPRGKMLGGSTGINYMGWHRASKIEYDAWKLLSDTDGAWDSDEIFSFIKRAEAAVPELENHDLYTSFSRSPDDVVNHGIPRSEAVGINGPIKTCSQKVYTDNVPAFIQACNTLEIPTNANPYGGHTFGVYDVRKNVDLETGKRVDAAEAYYVPVASRNDLKVVTGAHATKIEFKRKSDGDGKLIASGVHFVVDGNSFVANASKEVILSAGAIQTPQLLELSGIGNATRLAGFGIQPLIDLPSVGENLIDHIFAPVQYEVKPGIRTFDELRNDPVFRAEQEALYKSEKTGWMASTDATAAFVPLKWTVGESKFAAMIQALEETITKERDSLSPLQRAQYEIQLDWLRRGETPQVLIAMLSLGVINPEEGKSYFNMVSTLQHPFSRGSVHISKVDALSQPTIDPKYFSANFDLEALLAVHRGVETLAETEALKAVIERQTFPPVSLKEDKDLTDCLRQAFTSGSHYMGTAAMTRRSLGGVVGNNLKVYGTANLRVADASIIPIPIATLPQATVYAIGEKAADLIKNDW</sequence>
<keyword evidence="3 9" id="KW-0285">Flavoprotein</keyword>
<keyword evidence="13" id="KW-1185">Reference proteome</keyword>
<evidence type="ECO:0000256" key="6">
    <source>
        <dbReference type="ARBA" id="ARBA00023002"/>
    </source>
</evidence>
<evidence type="ECO:0000256" key="1">
    <source>
        <dbReference type="ARBA" id="ARBA00001974"/>
    </source>
</evidence>
<evidence type="ECO:0000313" key="12">
    <source>
        <dbReference type="EMBL" id="KIM78152.1"/>
    </source>
</evidence>
<dbReference type="STRING" id="765440.A0A0C3BLH1"/>
<dbReference type="HOGENOM" id="CLU_002865_6_0_1"/>
<dbReference type="PROSITE" id="PS00624">
    <property type="entry name" value="GMC_OXRED_2"/>
    <property type="match status" value="1"/>
</dbReference>
<keyword evidence="4" id="KW-0732">Signal</keyword>
<feature type="domain" description="Glucose-methanol-choline oxidoreductase N-terminal" evidence="11">
    <location>
        <begin position="305"/>
        <end position="319"/>
    </location>
</feature>
<dbReference type="InterPro" id="IPR007867">
    <property type="entry name" value="GMC_OxRtase_C"/>
</dbReference>
<keyword evidence="5 8" id="KW-0274">FAD</keyword>
<proteinExistence type="inferred from homology"/>
<dbReference type="PROSITE" id="PS00623">
    <property type="entry name" value="GMC_OXRED_1"/>
    <property type="match status" value="1"/>
</dbReference>
<dbReference type="InterPro" id="IPR036188">
    <property type="entry name" value="FAD/NAD-bd_sf"/>
</dbReference>
<evidence type="ECO:0000259" key="11">
    <source>
        <dbReference type="PROSITE" id="PS00624"/>
    </source>
</evidence>
<feature type="binding site" evidence="8">
    <location>
        <begin position="602"/>
        <end position="603"/>
    </location>
    <ligand>
        <name>FAD</name>
        <dbReference type="ChEBI" id="CHEBI:57692"/>
    </ligand>
</feature>
<protein>
    <submittedName>
        <fullName evidence="12">GMC oxidoreductase</fullName>
    </submittedName>
</protein>
<dbReference type="SUPFAM" id="SSF54373">
    <property type="entry name" value="FAD-linked reductases, C-terminal domain"/>
    <property type="match status" value="1"/>
</dbReference>
<dbReference type="Gene3D" id="3.30.560.10">
    <property type="entry name" value="Glucose Oxidase, domain 3"/>
    <property type="match status" value="1"/>
</dbReference>
<dbReference type="GO" id="GO:0050660">
    <property type="term" value="F:flavin adenine dinucleotide binding"/>
    <property type="evidence" value="ECO:0007669"/>
    <property type="project" value="InterPro"/>
</dbReference>
<dbReference type="Pfam" id="PF05199">
    <property type="entry name" value="GMC_oxred_C"/>
    <property type="match status" value="1"/>
</dbReference>
<gene>
    <name evidence="12" type="ORF">PILCRDRAFT_11378</name>
</gene>
<dbReference type="InterPro" id="IPR012132">
    <property type="entry name" value="GMC_OxRdtase"/>
</dbReference>
<evidence type="ECO:0000256" key="8">
    <source>
        <dbReference type="PIRSR" id="PIRSR000137-2"/>
    </source>
</evidence>
<feature type="domain" description="Glucose-methanol-choline oxidoreductase N-terminal" evidence="10">
    <location>
        <begin position="99"/>
        <end position="122"/>
    </location>
</feature>